<dbReference type="GO" id="GO:0031145">
    <property type="term" value="P:anaphase-promoting complex-dependent catabolic process"/>
    <property type="evidence" value="ECO:0007669"/>
    <property type="project" value="InterPro"/>
</dbReference>
<feature type="compositionally biased region" description="Basic residues" evidence="1">
    <location>
        <begin position="367"/>
        <end position="376"/>
    </location>
</feature>
<accession>A0A2B7XBU3</accession>
<dbReference type="OrthoDB" id="5320532at2759"/>
<feature type="compositionally biased region" description="Acidic residues" evidence="1">
    <location>
        <begin position="275"/>
        <end position="288"/>
    </location>
</feature>
<feature type="compositionally biased region" description="Acidic residues" evidence="1">
    <location>
        <begin position="149"/>
        <end position="242"/>
    </location>
</feature>
<dbReference type="EMBL" id="PDNA01000179">
    <property type="protein sequence ID" value="PGH06350.1"/>
    <property type="molecule type" value="Genomic_DNA"/>
</dbReference>
<feature type="compositionally biased region" description="Pro residues" evidence="1">
    <location>
        <begin position="293"/>
        <end position="303"/>
    </location>
</feature>
<dbReference type="STRING" id="1447883.A0A2B7XBU3"/>
<protein>
    <recommendedName>
        <fullName evidence="4">Apc15p protein</fullName>
    </recommendedName>
</protein>
<feature type="compositionally biased region" description="Basic and acidic residues" evidence="1">
    <location>
        <begin position="329"/>
        <end position="339"/>
    </location>
</feature>
<feature type="region of interest" description="Disordered" evidence="1">
    <location>
        <begin position="138"/>
        <end position="385"/>
    </location>
</feature>
<dbReference type="InterPro" id="IPR008402">
    <property type="entry name" value="APC_su15/mnd2"/>
</dbReference>
<comment type="caution">
    <text evidence="2">The sequence shown here is derived from an EMBL/GenBank/DDBJ whole genome shotgun (WGS) entry which is preliminary data.</text>
</comment>
<evidence type="ECO:0000256" key="1">
    <source>
        <dbReference type="SAM" id="MobiDB-lite"/>
    </source>
</evidence>
<feature type="region of interest" description="Disordered" evidence="1">
    <location>
        <begin position="18"/>
        <end position="66"/>
    </location>
</feature>
<reference evidence="2 3" key="1">
    <citation type="submission" date="2017-10" db="EMBL/GenBank/DDBJ databases">
        <title>Comparative genomics in systemic dimorphic fungi from Ajellomycetaceae.</title>
        <authorList>
            <person name="Munoz J.F."/>
            <person name="Mcewen J.G."/>
            <person name="Clay O.K."/>
            <person name="Cuomo C.A."/>
        </authorList>
    </citation>
    <scope>NUCLEOTIDE SEQUENCE [LARGE SCALE GENOMIC DNA]</scope>
    <source>
        <strain evidence="2 3">UAMH7299</strain>
    </source>
</reference>
<dbReference type="GO" id="GO:0005680">
    <property type="term" value="C:anaphase-promoting complex"/>
    <property type="evidence" value="ECO:0007669"/>
    <property type="project" value="InterPro"/>
</dbReference>
<evidence type="ECO:0000313" key="3">
    <source>
        <dbReference type="Proteomes" id="UP000224634"/>
    </source>
</evidence>
<dbReference type="Proteomes" id="UP000224634">
    <property type="component" value="Unassembled WGS sequence"/>
</dbReference>
<feature type="compositionally biased region" description="Low complexity" evidence="1">
    <location>
        <begin position="29"/>
        <end position="45"/>
    </location>
</feature>
<gene>
    <name evidence="2" type="ORF">AJ80_08184</name>
</gene>
<organism evidence="2 3">
    <name type="scientific">Polytolypa hystricis (strain UAMH7299)</name>
    <dbReference type="NCBI Taxonomy" id="1447883"/>
    <lineage>
        <taxon>Eukaryota</taxon>
        <taxon>Fungi</taxon>
        <taxon>Dikarya</taxon>
        <taxon>Ascomycota</taxon>
        <taxon>Pezizomycotina</taxon>
        <taxon>Eurotiomycetes</taxon>
        <taxon>Eurotiomycetidae</taxon>
        <taxon>Onygenales</taxon>
        <taxon>Onygenales incertae sedis</taxon>
        <taxon>Polytolypa</taxon>
    </lineage>
</organism>
<dbReference type="AlphaFoldDB" id="A0A2B7XBU3"/>
<dbReference type="Pfam" id="PF05841">
    <property type="entry name" value="Apc15p"/>
    <property type="match status" value="1"/>
</dbReference>
<sequence length="385" mass="42228">MLSSLAFIEPRDSHTLWYTPSHPHHTGTNHSSSSALNSNAHSASAPHHHRPGGAHPSRSSTTNAQSISPDSLAALVLEERALRLRKQNIATFGYAWIRPAGCAKTMQGVREEEAEREEAAAAAAAEDMGVEFGAEIDGGDAGALHDGTEEGFDERDLDDDIPEADDAEGLVEDGEEGLDDEDDLEVEDEDALMDRDLDDDVPEGFVGDYDDDEDEDEVDLDDEIPSAPADYDDSEEDLDQEDSMMHRDLDADVPDPAEDGLSLVQQEEWEHTDTDADDDFDDDDDEMDVSYLRPPPQSQPQPQPQYTLGNTPSILPRHASQHLTPTSSARRETEAERLFLQRWSGGGDGTPEGPGSSPVVDAGVLHAPRRRSRRTRRDLSSDSFY</sequence>
<evidence type="ECO:0000313" key="2">
    <source>
        <dbReference type="EMBL" id="PGH06350.1"/>
    </source>
</evidence>
<keyword evidence="3" id="KW-1185">Reference proteome</keyword>
<name>A0A2B7XBU3_POLH7</name>
<evidence type="ECO:0008006" key="4">
    <source>
        <dbReference type="Google" id="ProtNLM"/>
    </source>
</evidence>
<proteinExistence type="predicted"/>